<accession>A0ABQ4C1P2</accession>
<evidence type="ECO:0008006" key="5">
    <source>
        <dbReference type="Google" id="ProtNLM"/>
    </source>
</evidence>
<organism evidence="3 4">
    <name type="scientific">Asanoa iriomotensis</name>
    <dbReference type="NCBI Taxonomy" id="234613"/>
    <lineage>
        <taxon>Bacteria</taxon>
        <taxon>Bacillati</taxon>
        <taxon>Actinomycetota</taxon>
        <taxon>Actinomycetes</taxon>
        <taxon>Micromonosporales</taxon>
        <taxon>Micromonosporaceae</taxon>
        <taxon>Asanoa</taxon>
    </lineage>
</organism>
<keyword evidence="4" id="KW-1185">Reference proteome</keyword>
<evidence type="ECO:0000313" key="3">
    <source>
        <dbReference type="EMBL" id="GIF56688.1"/>
    </source>
</evidence>
<keyword evidence="2" id="KW-0472">Membrane</keyword>
<evidence type="ECO:0000256" key="1">
    <source>
        <dbReference type="SAM" id="Coils"/>
    </source>
</evidence>
<evidence type="ECO:0000313" key="4">
    <source>
        <dbReference type="Proteomes" id="UP000624325"/>
    </source>
</evidence>
<protein>
    <recommendedName>
        <fullName evidence="5">Tetratricopeptide repeat protein</fullName>
    </recommendedName>
</protein>
<gene>
    <name evidence="3" type="ORF">Air01nite_27830</name>
</gene>
<dbReference type="EMBL" id="BONC01000016">
    <property type="protein sequence ID" value="GIF56688.1"/>
    <property type="molecule type" value="Genomic_DNA"/>
</dbReference>
<keyword evidence="1" id="KW-0175">Coiled coil</keyword>
<feature type="coiled-coil region" evidence="1">
    <location>
        <begin position="268"/>
        <end position="307"/>
    </location>
</feature>
<reference evidence="3 4" key="1">
    <citation type="submission" date="2021-01" db="EMBL/GenBank/DDBJ databases">
        <title>Whole genome shotgun sequence of Asanoa iriomotensis NBRC 100142.</title>
        <authorList>
            <person name="Komaki H."/>
            <person name="Tamura T."/>
        </authorList>
    </citation>
    <scope>NUCLEOTIDE SEQUENCE [LARGE SCALE GENOMIC DNA]</scope>
    <source>
        <strain evidence="3 4">NBRC 100142</strain>
    </source>
</reference>
<keyword evidence="2" id="KW-0812">Transmembrane</keyword>
<proteinExistence type="predicted"/>
<comment type="caution">
    <text evidence="3">The sequence shown here is derived from an EMBL/GenBank/DDBJ whole genome shotgun (WGS) entry which is preliminary data.</text>
</comment>
<keyword evidence="2" id="KW-1133">Transmembrane helix</keyword>
<name>A0ABQ4C1P2_9ACTN</name>
<sequence length="313" mass="34447">MWGLVEMLDRFELTTFSKSINGLFAFSLVGLIIFQSFELFLLSRSRLQLVQQKSAQHPAAVFAASLISYARSLSESEPPKDQAILELRSWSSRLLHLMGATTERTELGQIALAAAAALQERDTQIDILIDDLGWSLFEHGDPDTAISNIGEALRMIENRLVSSPGDVVALGAKVKALRHLANIESRNKDLPSARADIGTARAAASNLSGAERDLHLAQLDHSEAEIILTAINKSVGPTGQVDPSGTQSALLNEASRLAECAETVFHGLSDHEREVKALKTKVDLLVHDTRKEKFREADARLRRLQREVARELR</sequence>
<evidence type="ECO:0000256" key="2">
    <source>
        <dbReference type="SAM" id="Phobius"/>
    </source>
</evidence>
<feature type="transmembrane region" description="Helical" evidence="2">
    <location>
        <begin position="20"/>
        <end position="42"/>
    </location>
</feature>
<dbReference type="Proteomes" id="UP000624325">
    <property type="component" value="Unassembled WGS sequence"/>
</dbReference>